<organism evidence="1">
    <name type="scientific">mine drainage metagenome</name>
    <dbReference type="NCBI Taxonomy" id="410659"/>
    <lineage>
        <taxon>unclassified sequences</taxon>
        <taxon>metagenomes</taxon>
        <taxon>ecological metagenomes</taxon>
    </lineage>
</organism>
<evidence type="ECO:0000313" key="1">
    <source>
        <dbReference type="EMBL" id="CBI04805.1"/>
    </source>
</evidence>
<proteinExistence type="predicted"/>
<accession>E6QC79</accession>
<name>E6QC79_9ZZZZ</name>
<sequence>MITSNSSNLASPLALAILELATRYLLENEFALASELGEAVDALLVEEDEETLDMVSSLLYEKDPEASEDFWDFARERAEMFMTETGQISTLFAIPVLDPNEIHGFSAEDAAASFVEHGLVCEDATVLFYPVPVDGGQLMNMSPVEVFRLHTALGENYREAATLLTTQEYAQGTHPFVCFVGVVTYSAQMPGECLAWEMPSDDFVRRIQDWSEQAAFTVLGLEVRRRALGYPGRFVFAVREGAQEYQDIVLEEFVAKAAQTGSGKVLARLKDHPILEGLTLELYDVSQEYGAVYIPWKQLGQARADVIEHIFDLLRDAGVLGIMFHDYDTEDAPKGVRH</sequence>
<protein>
    <submittedName>
        <fullName evidence="1">Uncharacterized protein</fullName>
    </submittedName>
</protein>
<reference evidence="1" key="1">
    <citation type="submission" date="2009-10" db="EMBL/GenBank/DDBJ databases">
        <title>Diversity of trophic interactions inside an arsenic-rich microbial ecosystem.</title>
        <authorList>
            <person name="Bertin P.N."/>
            <person name="Heinrich-Salmeron A."/>
            <person name="Pelletier E."/>
            <person name="Goulhen-Chollet F."/>
            <person name="Arsene-Ploetze F."/>
            <person name="Gallien S."/>
            <person name="Calteau A."/>
            <person name="Vallenet D."/>
            <person name="Casiot C."/>
            <person name="Chane-Woon-Ming B."/>
            <person name="Giloteaux L."/>
            <person name="Barakat M."/>
            <person name="Bonnefoy V."/>
            <person name="Bruneel O."/>
            <person name="Chandler M."/>
            <person name="Cleiss J."/>
            <person name="Duran R."/>
            <person name="Elbaz-Poulichet F."/>
            <person name="Fonknechten N."/>
            <person name="Lauga B."/>
            <person name="Mornico D."/>
            <person name="Ortet P."/>
            <person name="Schaeffer C."/>
            <person name="Siguier P."/>
            <person name="Alexander Thil Smith A."/>
            <person name="Van Dorsselaer A."/>
            <person name="Weissenbach J."/>
            <person name="Medigue C."/>
            <person name="Le Paslier D."/>
        </authorList>
    </citation>
    <scope>NUCLEOTIDE SEQUENCE</scope>
</reference>
<dbReference type="AlphaFoldDB" id="E6QC79"/>
<dbReference type="EMBL" id="CABP01000085">
    <property type="protein sequence ID" value="CBI04805.1"/>
    <property type="molecule type" value="Genomic_DNA"/>
</dbReference>
<comment type="caution">
    <text evidence="1">The sequence shown here is derived from an EMBL/GenBank/DDBJ whole genome shotgun (WGS) entry which is preliminary data.</text>
</comment>
<gene>
    <name evidence="1" type="ORF">CARN5_1675</name>
</gene>